<feature type="chain" id="PRO_5005818362" evidence="1">
    <location>
        <begin position="19"/>
        <end position="202"/>
    </location>
</feature>
<dbReference type="EMBL" id="LIYD01000005">
    <property type="protein sequence ID" value="KOS05931.1"/>
    <property type="molecule type" value="Genomic_DNA"/>
</dbReference>
<proteinExistence type="predicted"/>
<evidence type="ECO:0000256" key="1">
    <source>
        <dbReference type="SAM" id="SignalP"/>
    </source>
</evidence>
<evidence type="ECO:0000313" key="2">
    <source>
        <dbReference type="EMBL" id="KOS05931.1"/>
    </source>
</evidence>
<dbReference type="RefSeq" id="WP_054407301.1">
    <property type="nucleotide sequence ID" value="NZ_FOYA01000007.1"/>
</dbReference>
<dbReference type="AlphaFoldDB" id="A0A0M8MGS9"/>
<protein>
    <submittedName>
        <fullName evidence="2">Uncharacterized protein</fullName>
    </submittedName>
</protein>
<organism evidence="2 3">
    <name type="scientific">Flavobacterium akiainvivens</name>
    <dbReference type="NCBI Taxonomy" id="1202724"/>
    <lineage>
        <taxon>Bacteria</taxon>
        <taxon>Pseudomonadati</taxon>
        <taxon>Bacteroidota</taxon>
        <taxon>Flavobacteriia</taxon>
        <taxon>Flavobacteriales</taxon>
        <taxon>Flavobacteriaceae</taxon>
        <taxon>Flavobacterium</taxon>
    </lineage>
</organism>
<comment type="caution">
    <text evidence="2">The sequence shown here is derived from an EMBL/GenBank/DDBJ whole genome shotgun (WGS) entry which is preliminary data.</text>
</comment>
<dbReference type="PATRIC" id="fig|1202724.3.peg.1599"/>
<keyword evidence="3" id="KW-1185">Reference proteome</keyword>
<gene>
    <name evidence="2" type="ORF">AM493_07705</name>
</gene>
<name>A0A0M8MGS9_9FLAO</name>
<evidence type="ECO:0000313" key="3">
    <source>
        <dbReference type="Proteomes" id="UP000037755"/>
    </source>
</evidence>
<reference evidence="2 3" key="1">
    <citation type="submission" date="2015-08" db="EMBL/GenBank/DDBJ databases">
        <title>Whole genome sequence of Flavobacterium akiainvivens IK-1T, from decaying Wikstroemia oahuensis, an endemic Hawaiian shrub.</title>
        <authorList>
            <person name="Wan X."/>
            <person name="Hou S."/>
            <person name="Saito J."/>
            <person name="Donachie S."/>
        </authorList>
    </citation>
    <scope>NUCLEOTIDE SEQUENCE [LARGE SCALE GENOMIC DNA]</scope>
    <source>
        <strain evidence="2 3">IK-1</strain>
    </source>
</reference>
<feature type="signal peptide" evidence="1">
    <location>
        <begin position="1"/>
        <end position="18"/>
    </location>
</feature>
<dbReference type="Proteomes" id="UP000037755">
    <property type="component" value="Unassembled WGS sequence"/>
</dbReference>
<sequence length="202" mass="22855">MKYLLLIVVLPLSLFAQGSGPDCGWYGNKTVEQRNALFPFNVAKKVVLVSYPVEPLVVKELATIEGLAAGCLFQGREIIDTLTAEYYGRSTTYYLYEKKQITGAAVDGLSNIMLNYTPNPDKKLPWEPHNCSYWPRNSVLFYDENNSLVANFGICFSCRLLYFSPDEQDPLADAVEYRCPEFIKLLSDFFNANGITYGIKLR</sequence>
<accession>A0A0M8MGS9</accession>
<dbReference type="STRING" id="1202724.AM493_07705"/>
<keyword evidence="1" id="KW-0732">Signal</keyword>
<dbReference type="OrthoDB" id="656959at2"/>